<keyword evidence="4" id="KW-1185">Reference proteome</keyword>
<dbReference type="Pfam" id="PF21523">
    <property type="entry name" value="ParM_N"/>
    <property type="match status" value="1"/>
</dbReference>
<sequence length="351" mass="38352">MSTTQVKFAIDDGSTNVKISWIDNGVIRSVTSPNSFRKDWKSAALLSDKKVFNYQIGTTKYTYDATSDKALSTTHVAFQYDDLNLLSVHHALLQTGIKPGPVSILVTLPITEYYNADDCQKNEENIARKKANLMRKISLNKGDVFEIVDVEVLPESLPAVLTTLVDSGVNEYTKSLVIDCGGTTLDMGVIVGEFEDVSGVYGNAEIGVSMVTNAARKALAAADSDASYLVANELIKRRHDREFVSEVINDLSKLDWVLERIENKIDELGAAVAYEAKTFTRNPNRIYLVGGGAMLIESAIREAYPSLGDKIVLVKSPQEALSREICCYHAAEPVTNPQVHEADPTPASVSA</sequence>
<proteinExistence type="predicted"/>
<organism evidence="3 4">
    <name type="scientific">Ferrimonas aestuarii</name>
    <dbReference type="NCBI Taxonomy" id="2569539"/>
    <lineage>
        <taxon>Bacteria</taxon>
        <taxon>Pseudomonadati</taxon>
        <taxon>Pseudomonadota</taxon>
        <taxon>Gammaproteobacteria</taxon>
        <taxon>Alteromonadales</taxon>
        <taxon>Ferrimonadaceae</taxon>
        <taxon>Ferrimonas</taxon>
    </lineage>
</organism>
<dbReference type="Gene3D" id="3.30.420.40">
    <property type="match status" value="2"/>
</dbReference>
<dbReference type="RefSeq" id="WP_136864309.1">
    <property type="nucleotide sequence ID" value="NZ_SWCJ01000013.1"/>
</dbReference>
<dbReference type="OrthoDB" id="5857832at2"/>
<gene>
    <name evidence="3" type="ORF">FCL42_15390</name>
</gene>
<dbReference type="Pfam" id="PF06406">
    <property type="entry name" value="StbA_N"/>
    <property type="match status" value="1"/>
</dbReference>
<dbReference type="EMBL" id="SWCJ01000013">
    <property type="protein sequence ID" value="TKB53057.1"/>
    <property type="molecule type" value="Genomic_DNA"/>
</dbReference>
<dbReference type="Proteomes" id="UP000305675">
    <property type="component" value="Unassembled WGS sequence"/>
</dbReference>
<evidence type="ECO:0000259" key="1">
    <source>
        <dbReference type="Pfam" id="PF06406"/>
    </source>
</evidence>
<dbReference type="InterPro" id="IPR056367">
    <property type="entry name" value="ASKHA_NBD_ParM_R1-like"/>
</dbReference>
<dbReference type="AlphaFoldDB" id="A0A4U1BQ12"/>
<evidence type="ECO:0000313" key="3">
    <source>
        <dbReference type="EMBL" id="TKB53057.1"/>
    </source>
</evidence>
<evidence type="ECO:0000313" key="4">
    <source>
        <dbReference type="Proteomes" id="UP000305675"/>
    </source>
</evidence>
<name>A0A4U1BQ12_9GAMM</name>
<comment type="caution">
    <text evidence="3">The sequence shown here is derived from an EMBL/GenBank/DDBJ whole genome shotgun (WGS) entry which is preliminary data.</text>
</comment>
<dbReference type="InterPro" id="IPR048345">
    <property type="entry name" value="ParM_C"/>
</dbReference>
<accession>A0A4U1BQ12</accession>
<evidence type="ECO:0000259" key="2">
    <source>
        <dbReference type="Pfam" id="PF21523"/>
    </source>
</evidence>
<dbReference type="InterPro" id="IPR043129">
    <property type="entry name" value="ATPase_NBD"/>
</dbReference>
<reference evidence="3 4" key="1">
    <citation type="submission" date="2019-04" db="EMBL/GenBank/DDBJ databases">
        <authorList>
            <person name="Hwang J.C."/>
        </authorList>
    </citation>
    <scope>NUCLEOTIDE SEQUENCE [LARGE SCALE GENOMIC DNA]</scope>
    <source>
        <strain evidence="3 4">IMCC35002</strain>
    </source>
</reference>
<dbReference type="CDD" id="cd24022">
    <property type="entry name" value="ASKHA_NBD_ParM_R1-like"/>
    <property type="match status" value="1"/>
</dbReference>
<protein>
    <submittedName>
        <fullName evidence="3">StbA family protein</fullName>
    </submittedName>
</protein>
<feature type="domain" description="Plasmid segregation protein ParM C-terminal" evidence="2">
    <location>
        <begin position="170"/>
        <end position="325"/>
    </location>
</feature>
<dbReference type="SUPFAM" id="SSF53067">
    <property type="entry name" value="Actin-like ATPase domain"/>
    <property type="match status" value="2"/>
</dbReference>
<dbReference type="InterPro" id="IPR009440">
    <property type="entry name" value="ParM/StbA_N"/>
</dbReference>
<feature type="domain" description="Plasmid segregation protein ParM/StbA N-terminal" evidence="1">
    <location>
        <begin position="7"/>
        <end position="163"/>
    </location>
</feature>